<name>A0A654M492_9ARCH</name>
<sequence length="236" mass="27151">MLKSPIYIKLKSLNDFARLVCSLERIPIPIYEYNYQNTDIFAAQLDTLNGHSITYYVDNVKSGENQYLSYKINNNSEEAAMVNSIKDTSSLYSPIIKLSIPPQTFLKPAKISTTTKYTGIGLRDLFSLSKLVAFHTIYEESTLPLFLFPKTELNDLDLPDKVSNMEYVLGAHLSLTDSSDTSYFYYVLLEQEIEKYFMKFSLQKSAAPTFSNHIDEHGYIYLKIIKLQDMHPLIKF</sequence>
<dbReference type="KEGG" id="taa:NMY3_03340"/>
<accession>A0A654M492</accession>
<protein>
    <submittedName>
        <fullName evidence="1">Uncharacterized protein</fullName>
    </submittedName>
</protein>
<proteinExistence type="predicted"/>
<dbReference type="OrthoDB" id="6471at2157"/>
<organism evidence="1 2">
    <name type="scientific">Candidatus Nitrosocosmicus oleophilus</name>
    <dbReference type="NCBI Taxonomy" id="1353260"/>
    <lineage>
        <taxon>Archaea</taxon>
        <taxon>Nitrososphaerota</taxon>
        <taxon>Nitrososphaeria</taxon>
        <taxon>Nitrososphaerales</taxon>
        <taxon>Nitrososphaeraceae</taxon>
        <taxon>Candidatus Nitrosocosmicus</taxon>
    </lineage>
</organism>
<dbReference type="EMBL" id="CP012850">
    <property type="protein sequence ID" value="ALI37523.1"/>
    <property type="molecule type" value="Genomic_DNA"/>
</dbReference>
<keyword evidence="2" id="KW-1185">Reference proteome</keyword>
<dbReference type="AlphaFoldDB" id="A0A654M492"/>
<dbReference type="GeneID" id="60423191"/>
<gene>
    <name evidence="1" type="ORF">NMY3_03340</name>
</gene>
<dbReference type="RefSeq" id="WP_196816582.1">
    <property type="nucleotide sequence ID" value="NZ_CP012850.1"/>
</dbReference>
<evidence type="ECO:0000313" key="2">
    <source>
        <dbReference type="Proteomes" id="UP000058925"/>
    </source>
</evidence>
<evidence type="ECO:0000313" key="1">
    <source>
        <dbReference type="EMBL" id="ALI37523.1"/>
    </source>
</evidence>
<dbReference type="Proteomes" id="UP000058925">
    <property type="component" value="Chromosome"/>
</dbReference>
<reference evidence="2" key="1">
    <citation type="submission" date="2015-10" db="EMBL/GenBank/DDBJ databases">
        <title>Niche specialization of a soil ammonia-oxidizing archaeon, Candidatus Nitrosocosmicus oleophilus.</title>
        <authorList>
            <person name="Jung M.-Y."/>
            <person name="Rhee S.-K."/>
        </authorList>
    </citation>
    <scope>NUCLEOTIDE SEQUENCE [LARGE SCALE GENOMIC DNA]</scope>
    <source>
        <strain evidence="2">MY3</strain>
    </source>
</reference>